<dbReference type="Gene3D" id="1.10.443.10">
    <property type="entry name" value="Intergrase catalytic core"/>
    <property type="match status" value="1"/>
</dbReference>
<dbReference type="InterPro" id="IPR050808">
    <property type="entry name" value="Phage_Integrase"/>
</dbReference>
<dbReference type="GO" id="GO:0003677">
    <property type="term" value="F:DNA binding"/>
    <property type="evidence" value="ECO:0007669"/>
    <property type="project" value="UniProtKB-KW"/>
</dbReference>
<dbReference type="PROSITE" id="PS51898">
    <property type="entry name" value="TYR_RECOMBINASE"/>
    <property type="match status" value="1"/>
</dbReference>
<protein>
    <submittedName>
        <fullName evidence="6">Prophage CP4-57 integrase</fullName>
    </submittedName>
</protein>
<organism evidence="6 7">
    <name type="scientific">Sodalis glossinidius (strain morsitans)</name>
    <dbReference type="NCBI Taxonomy" id="343509"/>
    <lineage>
        <taxon>Bacteria</taxon>
        <taxon>Pseudomonadati</taxon>
        <taxon>Pseudomonadota</taxon>
        <taxon>Gammaproteobacteria</taxon>
        <taxon>Enterobacterales</taxon>
        <taxon>Bruguierivoracaceae</taxon>
        <taxon>Sodalis</taxon>
    </lineage>
</organism>
<evidence type="ECO:0000259" key="5">
    <source>
        <dbReference type="PROSITE" id="PS51898"/>
    </source>
</evidence>
<dbReference type="InterPro" id="IPR025166">
    <property type="entry name" value="Integrase_DNA_bind_dom"/>
</dbReference>
<evidence type="ECO:0000256" key="1">
    <source>
        <dbReference type="ARBA" id="ARBA00008857"/>
    </source>
</evidence>
<dbReference type="PANTHER" id="PTHR30629:SF2">
    <property type="entry name" value="PROPHAGE INTEGRASE INTS-RELATED"/>
    <property type="match status" value="1"/>
</dbReference>
<dbReference type="Gene3D" id="3.30.160.390">
    <property type="entry name" value="Integrase, DNA-binding domain"/>
    <property type="match status" value="1"/>
</dbReference>
<dbReference type="InterPro" id="IPR002104">
    <property type="entry name" value="Integrase_catalytic"/>
</dbReference>
<evidence type="ECO:0000313" key="7">
    <source>
        <dbReference type="Proteomes" id="UP000245838"/>
    </source>
</evidence>
<dbReference type="EMBL" id="LN854557">
    <property type="protein sequence ID" value="CRL46728.1"/>
    <property type="molecule type" value="Genomic_DNA"/>
</dbReference>
<dbReference type="InterPro" id="IPR013762">
    <property type="entry name" value="Integrase-like_cat_sf"/>
</dbReference>
<reference evidence="6 7" key="1">
    <citation type="submission" date="2015-05" db="EMBL/GenBank/DDBJ databases">
        <authorList>
            <person name="Goodhead I."/>
        </authorList>
    </citation>
    <scope>NUCLEOTIDE SEQUENCE [LARGE SCALE GENOMIC DNA]</scope>
    <source>
        <strain evidence="7">morsitans</strain>
    </source>
</reference>
<dbReference type="InterPro" id="IPR010998">
    <property type="entry name" value="Integrase_recombinase_N"/>
</dbReference>
<evidence type="ECO:0000256" key="4">
    <source>
        <dbReference type="ARBA" id="ARBA00023172"/>
    </source>
</evidence>
<accession>A0A193QNP7</accession>
<dbReference type="InterPro" id="IPR011010">
    <property type="entry name" value="DNA_brk_join_enz"/>
</dbReference>
<dbReference type="Gene3D" id="1.10.150.130">
    <property type="match status" value="1"/>
</dbReference>
<dbReference type="Proteomes" id="UP000245838">
    <property type="component" value="Chromosome sggmmb4_Chromosome"/>
</dbReference>
<sequence>MGGELNKLSDKKLRNLLGVPRDKYEFFADGAGLSVRVSTVGGISWTFTYRNSGTIQRVTLGRYPDMSLKRAREKRDECRTWLSEGKDPRRQLKLIKQESLKPVTVREAIEYWIKHYAMDNRTDIGDRVLQLKKHIYPYIGEMALSDCETRYWLQCFDRMKKTVPVSAGKLLQLCKQALKFCRVRRYAVSNALDDLVVSDVGQKESKRDRVLTDVEVGQIWNAINNTNTFQPYYSAWLKILISFGCRGAEARLSRWDEWDFNNWLWTVPRAHSKSDTPIVRPVPEKMRPYMEKLKACNYKTGYLFGEIKHDVSVSSWGIRI</sequence>
<dbReference type="AlphaFoldDB" id="A0A193QNP7"/>
<dbReference type="GO" id="GO:0015074">
    <property type="term" value="P:DNA integration"/>
    <property type="evidence" value="ECO:0007669"/>
    <property type="project" value="UniProtKB-KW"/>
</dbReference>
<comment type="similarity">
    <text evidence="1">Belongs to the 'phage' integrase family.</text>
</comment>
<keyword evidence="2" id="KW-0229">DNA integration</keyword>
<dbReference type="SUPFAM" id="SSF56349">
    <property type="entry name" value="DNA breaking-rejoining enzymes"/>
    <property type="match status" value="1"/>
</dbReference>
<dbReference type="PANTHER" id="PTHR30629">
    <property type="entry name" value="PROPHAGE INTEGRASE"/>
    <property type="match status" value="1"/>
</dbReference>
<evidence type="ECO:0000313" key="6">
    <source>
        <dbReference type="EMBL" id="CRL46728.1"/>
    </source>
</evidence>
<dbReference type="InterPro" id="IPR038488">
    <property type="entry name" value="Integrase_DNA-bd_sf"/>
</dbReference>
<keyword evidence="3" id="KW-0238">DNA-binding</keyword>
<dbReference type="GO" id="GO:0006310">
    <property type="term" value="P:DNA recombination"/>
    <property type="evidence" value="ECO:0007669"/>
    <property type="project" value="UniProtKB-KW"/>
</dbReference>
<gene>
    <name evidence="6" type="primary">intA_5</name>
    <name evidence="6" type="ORF">SGGMMB4_05587</name>
</gene>
<keyword evidence="4" id="KW-0233">DNA recombination</keyword>
<feature type="domain" description="Tyr recombinase" evidence="5">
    <location>
        <begin position="206"/>
        <end position="320"/>
    </location>
</feature>
<dbReference type="Pfam" id="PF13356">
    <property type="entry name" value="Arm-DNA-bind_3"/>
    <property type="match status" value="1"/>
</dbReference>
<proteinExistence type="inferred from homology"/>
<evidence type="ECO:0000256" key="2">
    <source>
        <dbReference type="ARBA" id="ARBA00022908"/>
    </source>
</evidence>
<evidence type="ECO:0000256" key="3">
    <source>
        <dbReference type="ARBA" id="ARBA00023125"/>
    </source>
</evidence>
<name>A0A193QNP7_SODGM</name>